<keyword evidence="3" id="KW-1185">Reference proteome</keyword>
<dbReference type="GeneID" id="90644765"/>
<dbReference type="Gene3D" id="1.10.1280.10">
    <property type="entry name" value="Di-copper center containing domain from catechol oxidase"/>
    <property type="match status" value="1"/>
</dbReference>
<reference evidence="2 3" key="1">
    <citation type="submission" date="2023-09" db="EMBL/GenBank/DDBJ databases">
        <title>Complete-Gapless Cercospora beticola genome.</title>
        <authorList>
            <person name="Wyatt N.A."/>
            <person name="Spanner R.E."/>
            <person name="Bolton M.D."/>
        </authorList>
    </citation>
    <scope>NUCLEOTIDE SEQUENCE [LARGE SCALE GENOMIC DNA]</scope>
    <source>
        <strain evidence="2">Cb09-40</strain>
    </source>
</reference>
<feature type="region of interest" description="Disordered" evidence="1">
    <location>
        <begin position="30"/>
        <end position="49"/>
    </location>
</feature>
<protein>
    <recommendedName>
        <fullName evidence="4">Tyrosinase copper-binding domain-containing protein</fullName>
    </recommendedName>
</protein>
<sequence>MFYVHHAFVDKLWWDWQVVDLEKRLYAIGGPTVKDPNRPAPVPEGWMPDGEIPARVRKRHEAHARKHSLKRQDGADQGNGTAATTTTLEHGISLFGLLEDVTAEDVMDIRNELLCYEYV</sequence>
<gene>
    <name evidence="2" type="ORF">RHO25_011541</name>
</gene>
<accession>A0ABZ0P4Z9</accession>
<evidence type="ECO:0000256" key="1">
    <source>
        <dbReference type="SAM" id="MobiDB-lite"/>
    </source>
</evidence>
<evidence type="ECO:0000313" key="2">
    <source>
        <dbReference type="EMBL" id="WPB06881.1"/>
    </source>
</evidence>
<feature type="compositionally biased region" description="Basic residues" evidence="1">
    <location>
        <begin position="57"/>
        <end position="69"/>
    </location>
</feature>
<dbReference type="SUPFAM" id="SSF48056">
    <property type="entry name" value="Di-copper centre-containing domain"/>
    <property type="match status" value="1"/>
</dbReference>
<proteinExistence type="predicted"/>
<feature type="region of interest" description="Disordered" evidence="1">
    <location>
        <begin position="57"/>
        <end position="83"/>
    </location>
</feature>
<dbReference type="RefSeq" id="XP_065459498.1">
    <property type="nucleotide sequence ID" value="XM_065603426.1"/>
</dbReference>
<dbReference type="Proteomes" id="UP001302367">
    <property type="component" value="Chromosome 8"/>
</dbReference>
<evidence type="ECO:0008006" key="4">
    <source>
        <dbReference type="Google" id="ProtNLM"/>
    </source>
</evidence>
<dbReference type="InterPro" id="IPR008922">
    <property type="entry name" value="Di-copper_centre_dom_sf"/>
</dbReference>
<name>A0ABZ0P4Z9_CERBT</name>
<evidence type="ECO:0000313" key="3">
    <source>
        <dbReference type="Proteomes" id="UP001302367"/>
    </source>
</evidence>
<dbReference type="EMBL" id="CP134191">
    <property type="protein sequence ID" value="WPB06881.1"/>
    <property type="molecule type" value="Genomic_DNA"/>
</dbReference>
<organism evidence="2 3">
    <name type="scientific">Cercospora beticola</name>
    <name type="common">Sugarbeet leaf spot fungus</name>
    <dbReference type="NCBI Taxonomy" id="122368"/>
    <lineage>
        <taxon>Eukaryota</taxon>
        <taxon>Fungi</taxon>
        <taxon>Dikarya</taxon>
        <taxon>Ascomycota</taxon>
        <taxon>Pezizomycotina</taxon>
        <taxon>Dothideomycetes</taxon>
        <taxon>Dothideomycetidae</taxon>
        <taxon>Mycosphaerellales</taxon>
        <taxon>Mycosphaerellaceae</taxon>
        <taxon>Cercospora</taxon>
    </lineage>
</organism>